<name>A0A392TNR4_9FABA</name>
<evidence type="ECO:0000313" key="1">
    <source>
        <dbReference type="EMBL" id="MCI62558.1"/>
    </source>
</evidence>
<sequence length="22" mass="2469">AHSSWLSSEVMLLLNDHLSEAE</sequence>
<dbReference type="Proteomes" id="UP000265520">
    <property type="component" value="Unassembled WGS sequence"/>
</dbReference>
<accession>A0A392TNR4</accession>
<proteinExistence type="predicted"/>
<dbReference type="EMBL" id="LXQA010620928">
    <property type="protein sequence ID" value="MCI62558.1"/>
    <property type="molecule type" value="Genomic_DNA"/>
</dbReference>
<protein>
    <submittedName>
        <fullName evidence="1">Uncharacterized protein</fullName>
    </submittedName>
</protein>
<keyword evidence="2" id="KW-1185">Reference proteome</keyword>
<dbReference type="AlphaFoldDB" id="A0A392TNR4"/>
<evidence type="ECO:0000313" key="2">
    <source>
        <dbReference type="Proteomes" id="UP000265520"/>
    </source>
</evidence>
<reference evidence="1 2" key="1">
    <citation type="journal article" date="2018" name="Front. Plant Sci.">
        <title>Red Clover (Trifolium pratense) and Zigzag Clover (T. medium) - A Picture of Genomic Similarities and Differences.</title>
        <authorList>
            <person name="Dluhosova J."/>
            <person name="Istvanek J."/>
            <person name="Nedelnik J."/>
            <person name="Repkova J."/>
        </authorList>
    </citation>
    <scope>NUCLEOTIDE SEQUENCE [LARGE SCALE GENOMIC DNA]</scope>
    <source>
        <strain evidence="2">cv. 10/8</strain>
        <tissue evidence="1">Leaf</tissue>
    </source>
</reference>
<comment type="caution">
    <text evidence="1">The sequence shown here is derived from an EMBL/GenBank/DDBJ whole genome shotgun (WGS) entry which is preliminary data.</text>
</comment>
<feature type="non-terminal residue" evidence="1">
    <location>
        <position position="1"/>
    </location>
</feature>
<organism evidence="1 2">
    <name type="scientific">Trifolium medium</name>
    <dbReference type="NCBI Taxonomy" id="97028"/>
    <lineage>
        <taxon>Eukaryota</taxon>
        <taxon>Viridiplantae</taxon>
        <taxon>Streptophyta</taxon>
        <taxon>Embryophyta</taxon>
        <taxon>Tracheophyta</taxon>
        <taxon>Spermatophyta</taxon>
        <taxon>Magnoliopsida</taxon>
        <taxon>eudicotyledons</taxon>
        <taxon>Gunneridae</taxon>
        <taxon>Pentapetalae</taxon>
        <taxon>rosids</taxon>
        <taxon>fabids</taxon>
        <taxon>Fabales</taxon>
        <taxon>Fabaceae</taxon>
        <taxon>Papilionoideae</taxon>
        <taxon>50 kb inversion clade</taxon>
        <taxon>NPAAA clade</taxon>
        <taxon>Hologalegina</taxon>
        <taxon>IRL clade</taxon>
        <taxon>Trifolieae</taxon>
        <taxon>Trifolium</taxon>
    </lineage>
</organism>